<keyword evidence="1" id="KW-0472">Membrane</keyword>
<dbReference type="EMBL" id="CP065321">
    <property type="protein sequence ID" value="QQR29626.1"/>
    <property type="molecule type" value="Genomic_DNA"/>
</dbReference>
<accession>A0AA92L626</accession>
<feature type="transmembrane region" description="Helical" evidence="1">
    <location>
        <begin position="94"/>
        <end position="116"/>
    </location>
</feature>
<proteinExistence type="predicted"/>
<evidence type="ECO:0000256" key="1">
    <source>
        <dbReference type="SAM" id="Phobius"/>
    </source>
</evidence>
<keyword evidence="1" id="KW-0812">Transmembrane</keyword>
<protein>
    <submittedName>
        <fullName evidence="2">Uncharacterized protein</fullName>
    </submittedName>
</protein>
<dbReference type="AlphaFoldDB" id="A0AA92L626"/>
<feature type="transmembrane region" description="Helical" evidence="1">
    <location>
        <begin position="52"/>
        <end position="73"/>
    </location>
</feature>
<organism evidence="2 3">
    <name type="scientific">Acutalibacter muris</name>
    <dbReference type="NCBI Taxonomy" id="1796620"/>
    <lineage>
        <taxon>Bacteria</taxon>
        <taxon>Bacillati</taxon>
        <taxon>Bacillota</taxon>
        <taxon>Clostridia</taxon>
        <taxon>Eubacteriales</taxon>
        <taxon>Acutalibacteraceae</taxon>
        <taxon>Acutalibacter</taxon>
    </lineage>
</organism>
<keyword evidence="1" id="KW-1133">Transmembrane helix</keyword>
<name>A0AA92L626_9FIRM</name>
<evidence type="ECO:0000313" key="3">
    <source>
        <dbReference type="Proteomes" id="UP000596035"/>
    </source>
</evidence>
<reference evidence="2 3" key="1">
    <citation type="submission" date="2020-11" db="EMBL/GenBank/DDBJ databases">
        <title>Closed and high quality bacterial genomes of the OMM12 community.</title>
        <authorList>
            <person name="Marbouty M."/>
            <person name="Lamy-Besnier Q."/>
            <person name="Debarbieux L."/>
            <person name="Koszul R."/>
        </authorList>
    </citation>
    <scope>NUCLEOTIDE SEQUENCE [LARGE SCALE GENOMIC DNA]</scope>
    <source>
        <strain evidence="2 3">KB18</strain>
    </source>
</reference>
<feature type="transmembrane region" description="Helical" evidence="1">
    <location>
        <begin position="25"/>
        <end position="46"/>
    </location>
</feature>
<sequence>MKRGTRETTQSRTAENKDGPQRKTAFIAIFIASITVCVYLVVSLLLHLPGELHTVLIAAIAVFMAAFGAIFAFTYKPEKSADPLAAFKKAVAAFFSWFPVAACAGLLVACVLATTLTAQITSGNVSAAAPPAEEPPSPLDPEPTPWEQSRIPLTAWAEDPFLAKTDEYMGYHVEMEKLEDVLFAQLSMTMEFIQIVGPYNPDVLEASEYGRKVYLATLSESCYETFANANERRDKQIEMLLDANQLRTEANSTYMVCENLKMMGGNAIHLGDLHEDNNEKLEYYKEAFGHYRGAYCCAISECLSTEELGYIVEQLEFISTKLEGLNMHNWERSSAPHIVAALRRVMERY</sequence>
<dbReference type="Proteomes" id="UP000596035">
    <property type="component" value="Chromosome"/>
</dbReference>
<evidence type="ECO:0000313" key="2">
    <source>
        <dbReference type="EMBL" id="QQR29626.1"/>
    </source>
</evidence>
<dbReference type="RefSeq" id="WP_157130571.1">
    <property type="nucleotide sequence ID" value="NZ_CP065321.1"/>
</dbReference>
<gene>
    <name evidence="2" type="ORF">I5Q82_16560</name>
</gene>